<gene>
    <name evidence="1" type="ORF">SDC9_139385</name>
</gene>
<accession>A0A645DRZ5</accession>
<name>A0A645DRZ5_9ZZZZ</name>
<comment type="caution">
    <text evidence="1">The sequence shown here is derived from an EMBL/GenBank/DDBJ whole genome shotgun (WGS) entry which is preliminary data.</text>
</comment>
<organism evidence="1">
    <name type="scientific">bioreactor metagenome</name>
    <dbReference type="NCBI Taxonomy" id="1076179"/>
    <lineage>
        <taxon>unclassified sequences</taxon>
        <taxon>metagenomes</taxon>
        <taxon>ecological metagenomes</taxon>
    </lineage>
</organism>
<protein>
    <submittedName>
        <fullName evidence="1">Uncharacterized protein</fullName>
    </submittedName>
</protein>
<dbReference type="EMBL" id="VSSQ01039215">
    <property type="protein sequence ID" value="MPM92250.1"/>
    <property type="molecule type" value="Genomic_DNA"/>
</dbReference>
<reference evidence="1" key="1">
    <citation type="submission" date="2019-08" db="EMBL/GenBank/DDBJ databases">
        <authorList>
            <person name="Kucharzyk K."/>
            <person name="Murdoch R.W."/>
            <person name="Higgins S."/>
            <person name="Loffler F."/>
        </authorList>
    </citation>
    <scope>NUCLEOTIDE SEQUENCE</scope>
</reference>
<sequence length="57" mass="6075">MVELDVQAPALGVDPNRLIETALALAQIVQQAKSAAGEVAEFGMMTLGLKFGDHHDR</sequence>
<proteinExistence type="predicted"/>
<evidence type="ECO:0000313" key="1">
    <source>
        <dbReference type="EMBL" id="MPM92250.1"/>
    </source>
</evidence>
<dbReference type="AlphaFoldDB" id="A0A645DRZ5"/>